<dbReference type="AlphaFoldDB" id="A0A1Y2CA42"/>
<proteinExistence type="predicted"/>
<comment type="caution">
    <text evidence="2">The sequence shown here is derived from an EMBL/GenBank/DDBJ whole genome shotgun (WGS) entry which is preliminary data.</text>
</comment>
<protein>
    <submittedName>
        <fullName evidence="2">Uncharacterized protein</fullName>
    </submittedName>
</protein>
<dbReference type="EMBL" id="MCOG01000115">
    <property type="protein sequence ID" value="ORY43902.1"/>
    <property type="molecule type" value="Genomic_DNA"/>
</dbReference>
<evidence type="ECO:0000313" key="3">
    <source>
        <dbReference type="Proteomes" id="UP000193920"/>
    </source>
</evidence>
<accession>A0A1Y2CA42</accession>
<feature type="region of interest" description="Disordered" evidence="1">
    <location>
        <begin position="517"/>
        <end position="536"/>
    </location>
</feature>
<dbReference type="Proteomes" id="UP000193920">
    <property type="component" value="Unassembled WGS sequence"/>
</dbReference>
<organism evidence="2 3">
    <name type="scientific">Neocallimastix californiae</name>
    <dbReference type="NCBI Taxonomy" id="1754190"/>
    <lineage>
        <taxon>Eukaryota</taxon>
        <taxon>Fungi</taxon>
        <taxon>Fungi incertae sedis</taxon>
        <taxon>Chytridiomycota</taxon>
        <taxon>Chytridiomycota incertae sedis</taxon>
        <taxon>Neocallimastigomycetes</taxon>
        <taxon>Neocallimastigales</taxon>
        <taxon>Neocallimastigaceae</taxon>
        <taxon>Neocallimastix</taxon>
    </lineage>
</organism>
<reference evidence="2 3" key="1">
    <citation type="submission" date="2016-08" db="EMBL/GenBank/DDBJ databases">
        <title>A Parts List for Fungal Cellulosomes Revealed by Comparative Genomics.</title>
        <authorList>
            <consortium name="DOE Joint Genome Institute"/>
            <person name="Haitjema C.H."/>
            <person name="Gilmore S.P."/>
            <person name="Henske J.K."/>
            <person name="Solomon K.V."/>
            <person name="De Groot R."/>
            <person name="Kuo A."/>
            <person name="Mondo S.J."/>
            <person name="Salamov A.A."/>
            <person name="Labutti K."/>
            <person name="Zhao Z."/>
            <person name="Chiniquy J."/>
            <person name="Barry K."/>
            <person name="Brewer H.M."/>
            <person name="Purvine S.O."/>
            <person name="Wright A.T."/>
            <person name="Boxma B."/>
            <person name="Van Alen T."/>
            <person name="Hackstein J.H."/>
            <person name="Baker S.E."/>
            <person name="Grigoriev I.V."/>
            <person name="O'Malley M.A."/>
        </authorList>
    </citation>
    <scope>NUCLEOTIDE SEQUENCE [LARGE SCALE GENOMIC DNA]</scope>
    <source>
        <strain evidence="2 3">G1</strain>
    </source>
</reference>
<name>A0A1Y2CA42_9FUNG</name>
<sequence length="765" mass="87135">MNILSIDNKYITRISNTDPTASEDSILTLSRKSSRMNSLIDALPSFEVVVFSDRLEEERRNPFIIDSKQGVVTCSYLDVIDGVQHEVTPTADPEWVDIEGIGQVNKYLVGLLGLWKGLQYKYETLQEIFDSGGTQFTKTQIRKAKREYLSAEQRFFREQLKEQTKVDLMRLNEQTKGDLLKLNESTDKKIEALKVELNHNIAIAGNTALKAIEQNEETKVLVTSNTNEEQNKLSNFLKEFDTRASQFQNEIGALGEDNKKLFDMIQSVAGTALTSKDIKDMATLTNIDELNSKILEYYSKLETTRNTILSITKDNSKEQINTLLTLCGNLERGLNQHQKKFDSFLKNLQIDYEKSLASVKEIAVAAISDSKLPENQTDANSNILKALSLCNDKINFYKNFTTNHDTCVSSKDGQILTRIITNAIDDIFARIENIIPSNVTVMPNSISNKEIFNYNIYLDTISRYPKTAILFDYKMDSNGFISDISIKKKFEAYTPNLLNYIFRKYNSDDLSSMASLKTADDKGKEPEPIVVPPPPLDVPMASTSSPKLINIPSISDSEDLTKLTKENTEFNEADSSKYFPSRALYREYKVLDSNVAEWAKSTAVKLSASNKRVSFQIPYKLTFSDSSSDLANDPFYLPKKYSISKNPSFLHIFKQKFATYSIEEAQKIWNNLKIDKNHLDVFETKINKIAKVLKISDYAKGLKVFEIIPKKKKKWQEEAIKKNICFSTFSDDNFEPIMRFVNKMALEERVLQDQRTEYLQLSGGP</sequence>
<gene>
    <name evidence="2" type="ORF">LY90DRAFT_509732</name>
</gene>
<dbReference type="OrthoDB" id="2382657at2759"/>
<keyword evidence="3" id="KW-1185">Reference proteome</keyword>
<feature type="compositionally biased region" description="Basic and acidic residues" evidence="1">
    <location>
        <begin position="518"/>
        <end position="527"/>
    </location>
</feature>
<evidence type="ECO:0000313" key="2">
    <source>
        <dbReference type="EMBL" id="ORY43902.1"/>
    </source>
</evidence>
<evidence type="ECO:0000256" key="1">
    <source>
        <dbReference type="SAM" id="MobiDB-lite"/>
    </source>
</evidence>